<evidence type="ECO:0000259" key="4">
    <source>
        <dbReference type="PROSITE" id="PS50995"/>
    </source>
</evidence>
<keyword evidence="2" id="KW-0238">DNA-binding</keyword>
<dbReference type="InterPro" id="IPR036390">
    <property type="entry name" value="WH_DNA-bd_sf"/>
</dbReference>
<dbReference type="PROSITE" id="PS50995">
    <property type="entry name" value="HTH_MARR_2"/>
    <property type="match status" value="1"/>
</dbReference>
<dbReference type="InterPro" id="IPR039422">
    <property type="entry name" value="MarR/SlyA-like"/>
</dbReference>
<protein>
    <submittedName>
        <fullName evidence="5">MarR family winged helix-turn-helix transcriptional regulator</fullName>
    </submittedName>
</protein>
<gene>
    <name evidence="5" type="ORF">ACFY35_24670</name>
</gene>
<reference evidence="5 6" key="1">
    <citation type="submission" date="2024-10" db="EMBL/GenBank/DDBJ databases">
        <title>The Natural Products Discovery Center: Release of the First 8490 Sequenced Strains for Exploring Actinobacteria Biosynthetic Diversity.</title>
        <authorList>
            <person name="Kalkreuter E."/>
            <person name="Kautsar S.A."/>
            <person name="Yang D."/>
            <person name="Bader C.D."/>
            <person name="Teijaro C.N."/>
            <person name="Fluegel L."/>
            <person name="Davis C.M."/>
            <person name="Simpson J.R."/>
            <person name="Lauterbach L."/>
            <person name="Steele A.D."/>
            <person name="Gui C."/>
            <person name="Meng S."/>
            <person name="Li G."/>
            <person name="Viehrig K."/>
            <person name="Ye F."/>
            <person name="Su P."/>
            <person name="Kiefer A.F."/>
            <person name="Nichols A."/>
            <person name="Cepeda A.J."/>
            <person name="Yan W."/>
            <person name="Fan B."/>
            <person name="Jiang Y."/>
            <person name="Adhikari A."/>
            <person name="Zheng C.-J."/>
            <person name="Schuster L."/>
            <person name="Cowan T.M."/>
            <person name="Smanski M.J."/>
            <person name="Chevrette M.G."/>
            <person name="De Carvalho L.P.S."/>
            <person name="Shen B."/>
        </authorList>
    </citation>
    <scope>NUCLEOTIDE SEQUENCE [LARGE SCALE GENOMIC DNA]</scope>
    <source>
        <strain evidence="5 6">NPDC000087</strain>
    </source>
</reference>
<organism evidence="5 6">
    <name type="scientific">Paractinoplanes globisporus</name>
    <dbReference type="NCBI Taxonomy" id="113565"/>
    <lineage>
        <taxon>Bacteria</taxon>
        <taxon>Bacillati</taxon>
        <taxon>Actinomycetota</taxon>
        <taxon>Actinomycetes</taxon>
        <taxon>Micromonosporales</taxon>
        <taxon>Micromonosporaceae</taxon>
        <taxon>Paractinoplanes</taxon>
    </lineage>
</organism>
<comment type="caution">
    <text evidence="5">The sequence shown here is derived from an EMBL/GenBank/DDBJ whole genome shotgun (WGS) entry which is preliminary data.</text>
</comment>
<proteinExistence type="predicted"/>
<evidence type="ECO:0000256" key="1">
    <source>
        <dbReference type="ARBA" id="ARBA00023015"/>
    </source>
</evidence>
<dbReference type="SMART" id="SM00347">
    <property type="entry name" value="HTH_MARR"/>
    <property type="match status" value="1"/>
</dbReference>
<dbReference type="RefSeq" id="WP_020516614.1">
    <property type="nucleotide sequence ID" value="NZ_JBIAZU010000004.1"/>
</dbReference>
<dbReference type="EMBL" id="JBIAZU010000004">
    <property type="protein sequence ID" value="MFF5292651.1"/>
    <property type="molecule type" value="Genomic_DNA"/>
</dbReference>
<keyword evidence="6" id="KW-1185">Reference proteome</keyword>
<dbReference type="Proteomes" id="UP001602245">
    <property type="component" value="Unassembled WGS sequence"/>
</dbReference>
<feature type="domain" description="HTH marR-type" evidence="4">
    <location>
        <begin position="29"/>
        <end position="166"/>
    </location>
</feature>
<dbReference type="InterPro" id="IPR000835">
    <property type="entry name" value="HTH_MarR-typ"/>
</dbReference>
<dbReference type="SUPFAM" id="SSF46785">
    <property type="entry name" value="Winged helix' DNA-binding domain"/>
    <property type="match status" value="1"/>
</dbReference>
<keyword evidence="1" id="KW-0805">Transcription regulation</keyword>
<dbReference type="Gene3D" id="1.10.10.10">
    <property type="entry name" value="Winged helix-like DNA-binding domain superfamily/Winged helix DNA-binding domain"/>
    <property type="match status" value="1"/>
</dbReference>
<dbReference type="PANTHER" id="PTHR33164">
    <property type="entry name" value="TRANSCRIPTIONAL REGULATOR, MARR FAMILY"/>
    <property type="match status" value="1"/>
</dbReference>
<name>A0ABW6WKE2_9ACTN</name>
<dbReference type="Pfam" id="PF12802">
    <property type="entry name" value="MarR_2"/>
    <property type="match status" value="1"/>
</dbReference>
<dbReference type="InterPro" id="IPR023187">
    <property type="entry name" value="Tscrpt_reg_MarR-type_CS"/>
</dbReference>
<keyword evidence="3" id="KW-0804">Transcription</keyword>
<dbReference type="InterPro" id="IPR036388">
    <property type="entry name" value="WH-like_DNA-bd_sf"/>
</dbReference>
<accession>A0ABW6WKE2</accession>
<dbReference type="PANTHER" id="PTHR33164:SF104">
    <property type="entry name" value="TRANSCRIPTIONAL REGULATORY PROTEIN"/>
    <property type="match status" value="1"/>
</dbReference>
<evidence type="ECO:0000256" key="3">
    <source>
        <dbReference type="ARBA" id="ARBA00023163"/>
    </source>
</evidence>
<evidence type="ECO:0000256" key="2">
    <source>
        <dbReference type="ARBA" id="ARBA00023125"/>
    </source>
</evidence>
<dbReference type="PROSITE" id="PS01117">
    <property type="entry name" value="HTH_MARR_1"/>
    <property type="match status" value="1"/>
</dbReference>
<evidence type="ECO:0000313" key="5">
    <source>
        <dbReference type="EMBL" id="MFF5292651.1"/>
    </source>
</evidence>
<sequence>MATPSSRRDRVDTMLAFLATFEPERDASAKAIAWRLRRAARQLDTEVRRRLAPLGMELWELEILSGLRRAGGTLTVGELLDVAQLTSGAITNRIARLEREGYVRRDVDPADRRQVLVTLTPSGLERQLQAVEANDVAEQEIFATIDPALQHRLSSDLRELLLAIEGPDPHA</sequence>
<evidence type="ECO:0000313" key="6">
    <source>
        <dbReference type="Proteomes" id="UP001602245"/>
    </source>
</evidence>